<evidence type="ECO:0000256" key="7">
    <source>
        <dbReference type="ARBA" id="ARBA00023268"/>
    </source>
</evidence>
<evidence type="ECO:0000256" key="4">
    <source>
        <dbReference type="ARBA" id="ARBA00022801"/>
    </source>
</evidence>
<dbReference type="GO" id="GO:0003684">
    <property type="term" value="F:damaged DNA binding"/>
    <property type="evidence" value="ECO:0007669"/>
    <property type="project" value="InterPro"/>
</dbReference>
<feature type="non-terminal residue" evidence="12">
    <location>
        <position position="590"/>
    </location>
</feature>
<keyword evidence="13" id="KW-1185">Reference proteome</keyword>
<dbReference type="Pfam" id="PF00730">
    <property type="entry name" value="HhH-GPD"/>
    <property type="match status" value="1"/>
</dbReference>
<dbReference type="AlphaFoldDB" id="A0AAD3DU36"/>
<dbReference type="InterPro" id="IPR012904">
    <property type="entry name" value="OGG_N"/>
</dbReference>
<feature type="compositionally biased region" description="Low complexity" evidence="10">
    <location>
        <begin position="566"/>
        <end position="590"/>
    </location>
</feature>
<dbReference type="GO" id="GO:0140078">
    <property type="term" value="F:class I DNA-(apurinic or apyrimidinic site) endonuclease activity"/>
    <property type="evidence" value="ECO:0007669"/>
    <property type="project" value="UniProtKB-EC"/>
</dbReference>
<dbReference type="InterPro" id="IPR003265">
    <property type="entry name" value="HhH-GPD_domain"/>
</dbReference>
<evidence type="ECO:0000313" key="13">
    <source>
        <dbReference type="Proteomes" id="UP001054857"/>
    </source>
</evidence>
<evidence type="ECO:0000256" key="5">
    <source>
        <dbReference type="ARBA" id="ARBA00023204"/>
    </source>
</evidence>
<dbReference type="Pfam" id="PF07934">
    <property type="entry name" value="OGG_N"/>
    <property type="match status" value="1"/>
</dbReference>
<proteinExistence type="inferred from homology"/>
<feature type="compositionally biased region" description="Acidic residues" evidence="10">
    <location>
        <begin position="527"/>
        <end position="540"/>
    </location>
</feature>
<feature type="non-terminal residue" evidence="12">
    <location>
        <position position="1"/>
    </location>
</feature>
<comment type="catalytic activity">
    <reaction evidence="9">
        <text>2'-deoxyribonucleotide-(2'-deoxyribose 5'-phosphate)-2'-deoxyribonucleotide-DNA = a 3'-end 2'-deoxyribonucleotide-(2,3-dehydro-2,3-deoxyribose 5'-phosphate)-DNA + a 5'-end 5'-phospho-2'-deoxyribonucleoside-DNA + H(+)</text>
        <dbReference type="Rhea" id="RHEA:66592"/>
        <dbReference type="Rhea" id="RHEA-COMP:13180"/>
        <dbReference type="Rhea" id="RHEA-COMP:16897"/>
        <dbReference type="Rhea" id="RHEA-COMP:17067"/>
        <dbReference type="ChEBI" id="CHEBI:15378"/>
        <dbReference type="ChEBI" id="CHEBI:136412"/>
        <dbReference type="ChEBI" id="CHEBI:157695"/>
        <dbReference type="ChEBI" id="CHEBI:167181"/>
        <dbReference type="EC" id="4.2.99.18"/>
    </reaction>
</comment>
<dbReference type="GO" id="GO:0006289">
    <property type="term" value="P:nucleotide-excision repair"/>
    <property type="evidence" value="ECO:0007669"/>
    <property type="project" value="InterPro"/>
</dbReference>
<dbReference type="GO" id="GO:0034039">
    <property type="term" value="F:8-oxo-7,8-dihydroguanine DNA N-glycosylase activity"/>
    <property type="evidence" value="ECO:0007669"/>
    <property type="project" value="TreeGrafter"/>
</dbReference>
<dbReference type="Gene3D" id="1.10.340.30">
    <property type="entry name" value="Hypothetical protein, domain 2"/>
    <property type="match status" value="1"/>
</dbReference>
<feature type="region of interest" description="Disordered" evidence="10">
    <location>
        <begin position="494"/>
        <end position="590"/>
    </location>
</feature>
<keyword evidence="3" id="KW-0227">DNA damage</keyword>
<evidence type="ECO:0000256" key="9">
    <source>
        <dbReference type="ARBA" id="ARBA00044632"/>
    </source>
</evidence>
<dbReference type="Gene3D" id="1.10.1670.10">
    <property type="entry name" value="Helix-hairpin-Helix base-excision DNA repair enzymes (C-terminal)"/>
    <property type="match status" value="1"/>
</dbReference>
<dbReference type="EC" id="4.2.99.18" evidence="2"/>
<protein>
    <recommendedName>
        <fullName evidence="2">DNA-(apurinic or apyrimidinic site) lyase</fullName>
        <ecNumber evidence="2">4.2.99.18</ecNumber>
    </recommendedName>
</protein>
<keyword evidence="7" id="KW-0511">Multifunctional enzyme</keyword>
<keyword evidence="5" id="KW-0234">DNA repair</keyword>
<dbReference type="InterPro" id="IPR023170">
    <property type="entry name" value="HhH_base_excis_C"/>
</dbReference>
<evidence type="ECO:0000259" key="11">
    <source>
        <dbReference type="SMART" id="SM00478"/>
    </source>
</evidence>
<dbReference type="PANTHER" id="PTHR10242">
    <property type="entry name" value="8-OXOGUANINE DNA GLYCOSYLASE"/>
    <property type="match status" value="1"/>
</dbReference>
<accession>A0AAD3DU36</accession>
<organism evidence="12 13">
    <name type="scientific">Astrephomene gubernaculifera</name>
    <dbReference type="NCBI Taxonomy" id="47775"/>
    <lineage>
        <taxon>Eukaryota</taxon>
        <taxon>Viridiplantae</taxon>
        <taxon>Chlorophyta</taxon>
        <taxon>core chlorophytes</taxon>
        <taxon>Chlorophyceae</taxon>
        <taxon>CS clade</taxon>
        <taxon>Chlamydomonadales</taxon>
        <taxon>Astrephomenaceae</taxon>
        <taxon>Astrephomene</taxon>
    </lineage>
</organism>
<dbReference type="Proteomes" id="UP001054857">
    <property type="component" value="Unassembled WGS sequence"/>
</dbReference>
<evidence type="ECO:0000256" key="1">
    <source>
        <dbReference type="ARBA" id="ARBA00010679"/>
    </source>
</evidence>
<dbReference type="CDD" id="cd00056">
    <property type="entry name" value="ENDO3c"/>
    <property type="match status" value="1"/>
</dbReference>
<evidence type="ECO:0000256" key="6">
    <source>
        <dbReference type="ARBA" id="ARBA00023239"/>
    </source>
</evidence>
<comment type="similarity">
    <text evidence="1">Belongs to the type-1 OGG1 family.</text>
</comment>
<dbReference type="SUPFAM" id="SSF48150">
    <property type="entry name" value="DNA-glycosylase"/>
    <property type="match status" value="1"/>
</dbReference>
<keyword evidence="6" id="KW-0456">Lyase</keyword>
<dbReference type="Gene3D" id="3.30.310.40">
    <property type="match status" value="1"/>
</dbReference>
<evidence type="ECO:0000313" key="12">
    <source>
        <dbReference type="EMBL" id="GFR48120.1"/>
    </source>
</evidence>
<feature type="compositionally biased region" description="Gly residues" evidence="10">
    <location>
        <begin position="502"/>
        <end position="516"/>
    </location>
</feature>
<feature type="compositionally biased region" description="Gly residues" evidence="10">
    <location>
        <begin position="547"/>
        <end position="565"/>
    </location>
</feature>
<sequence length="590" mass="61602">TGFRKCRWSISYVSKIDVLMQTRFWSMLARPCDIPIQSVATVAYASLARPQLLPPTRYNSFHQLPQHHSRRAHKCPQPATSPFQPLMHTSALTASSAPSSAITATALLHVEEEPPAPDPDGWRLLGAPPEELQLDFCLPTGQSFRWRRTGDGQYTGVIGNRLVCLRQHPDDVSYRVLARCGDCCSPASPSPAPSPSPASHSPAASPAASDHAALRDYFQLHVRLGGPGGLAAVWAEACGRFRQVAPYFPGARMLRQDPLECLFQFICSSNNHIARIHAMVERLCSMYGTPLLPPGDLHGGGEGGAAVLAKAAAGAPPVEGAGLAKAAAGAPPGSSPGGGGGLSYFAFPSLEQLAGATEQQLREAGFGYRARFIVGAVAALRSKPGGGREWLRGLRGVPLAQAEGALQELPGIGPKVAACICLFSLDQPAALPVDTHVWALAGRHYCPQLAGRAPSPRLHGLVAGAFRERFGEYAGWAHNTLFISELASQQHRLPPHLREGGRGAAGGAGGKGAGGGGKRRGRKRLDDDEEDDTGAEEEEPGVSNGTASGGSGCGEEGMEEAGGGAAALTGRGNSKRGGAATAAAAAARRR</sequence>
<reference evidence="12 13" key="1">
    <citation type="journal article" date="2021" name="Sci. Rep.">
        <title>Genome sequencing of the multicellular alga Astrephomene provides insights into convergent evolution of germ-soma differentiation.</title>
        <authorList>
            <person name="Yamashita S."/>
            <person name="Yamamoto K."/>
            <person name="Matsuzaki R."/>
            <person name="Suzuki S."/>
            <person name="Yamaguchi H."/>
            <person name="Hirooka S."/>
            <person name="Minakuchi Y."/>
            <person name="Miyagishima S."/>
            <person name="Kawachi M."/>
            <person name="Toyoda A."/>
            <person name="Nozaki H."/>
        </authorList>
    </citation>
    <scope>NUCLEOTIDE SEQUENCE [LARGE SCALE GENOMIC DNA]</scope>
    <source>
        <strain evidence="12 13">NIES-4017</strain>
    </source>
</reference>
<feature type="domain" description="HhH-GPD" evidence="11">
    <location>
        <begin position="324"/>
        <end position="486"/>
    </location>
</feature>
<dbReference type="SUPFAM" id="SSF55945">
    <property type="entry name" value="TATA-box binding protein-like"/>
    <property type="match status" value="1"/>
</dbReference>
<dbReference type="InterPro" id="IPR011257">
    <property type="entry name" value="DNA_glycosylase"/>
</dbReference>
<keyword evidence="4" id="KW-0378">Hydrolase</keyword>
<dbReference type="GO" id="GO:0005634">
    <property type="term" value="C:nucleus"/>
    <property type="evidence" value="ECO:0007669"/>
    <property type="project" value="TreeGrafter"/>
</dbReference>
<dbReference type="GO" id="GO:0006285">
    <property type="term" value="P:base-excision repair, AP site formation"/>
    <property type="evidence" value="ECO:0007669"/>
    <property type="project" value="TreeGrafter"/>
</dbReference>
<keyword evidence="8" id="KW-0326">Glycosidase</keyword>
<evidence type="ECO:0000256" key="8">
    <source>
        <dbReference type="ARBA" id="ARBA00023295"/>
    </source>
</evidence>
<dbReference type="PANTHER" id="PTHR10242:SF2">
    <property type="entry name" value="N-GLYCOSYLASE_DNA LYASE"/>
    <property type="match status" value="1"/>
</dbReference>
<name>A0AAD3DU36_9CHLO</name>
<evidence type="ECO:0000256" key="3">
    <source>
        <dbReference type="ARBA" id="ARBA00022763"/>
    </source>
</evidence>
<comment type="caution">
    <text evidence="12">The sequence shown here is derived from an EMBL/GenBank/DDBJ whole genome shotgun (WGS) entry which is preliminary data.</text>
</comment>
<dbReference type="InterPro" id="IPR052054">
    <property type="entry name" value="Oxidative_DNA_repair_enzyme"/>
</dbReference>
<gene>
    <name evidence="12" type="ORF">Agub_g9947</name>
</gene>
<dbReference type="SMART" id="SM00478">
    <property type="entry name" value="ENDO3c"/>
    <property type="match status" value="1"/>
</dbReference>
<evidence type="ECO:0000256" key="10">
    <source>
        <dbReference type="SAM" id="MobiDB-lite"/>
    </source>
</evidence>
<evidence type="ECO:0000256" key="2">
    <source>
        <dbReference type="ARBA" id="ARBA00012720"/>
    </source>
</evidence>
<dbReference type="EMBL" id="BMAR01000022">
    <property type="protein sequence ID" value="GFR48120.1"/>
    <property type="molecule type" value="Genomic_DNA"/>
</dbReference>